<protein>
    <submittedName>
        <fullName evidence="1">Uncharacterized protein</fullName>
    </submittedName>
</protein>
<name>A0A0E3Q2Y6_9EURY</name>
<dbReference type="AlphaFoldDB" id="A0A0E3Q2Y6"/>
<organism evidence="1 2">
    <name type="scientific">Methanosarcina vacuolata Z-761</name>
    <dbReference type="NCBI Taxonomy" id="1434123"/>
    <lineage>
        <taxon>Archaea</taxon>
        <taxon>Methanobacteriati</taxon>
        <taxon>Methanobacteriota</taxon>
        <taxon>Stenosarchaea group</taxon>
        <taxon>Methanomicrobia</taxon>
        <taxon>Methanosarcinales</taxon>
        <taxon>Methanosarcinaceae</taxon>
        <taxon>Methanosarcina</taxon>
    </lineage>
</organism>
<dbReference type="HOGENOM" id="CLU_2748169_0_0_2"/>
<gene>
    <name evidence="1" type="ORF">MSVAZ_1376</name>
</gene>
<evidence type="ECO:0000313" key="2">
    <source>
        <dbReference type="Proteomes" id="UP000033096"/>
    </source>
</evidence>
<evidence type="ECO:0000313" key="1">
    <source>
        <dbReference type="EMBL" id="AKB43645.1"/>
    </source>
</evidence>
<sequence length="70" mass="8514">MRYIALTQKERRLSKKISSSNTRVKIEKKPLYIMDNKKLANMCPFPPTLKELLKKQRELKMREKEKYFKP</sequence>
<dbReference type="KEGG" id="mvc:MSVAZ_1376"/>
<dbReference type="Proteomes" id="UP000033096">
    <property type="component" value="Chromosome"/>
</dbReference>
<reference evidence="1 2" key="1">
    <citation type="submission" date="2014-07" db="EMBL/GenBank/DDBJ databases">
        <title>Methanogenic archaea and the global carbon cycle.</title>
        <authorList>
            <person name="Henriksen J.R."/>
            <person name="Luke J."/>
            <person name="Reinhart S."/>
            <person name="Benedict M.N."/>
            <person name="Youngblut N.D."/>
            <person name="Metcalf M.E."/>
            <person name="Whitaker R.J."/>
            <person name="Metcalf W.W."/>
        </authorList>
    </citation>
    <scope>NUCLEOTIDE SEQUENCE [LARGE SCALE GENOMIC DNA]</scope>
    <source>
        <strain evidence="1 2">Z-761</strain>
    </source>
</reference>
<dbReference type="PATRIC" id="fig|1434123.4.peg.1640"/>
<keyword evidence="2" id="KW-1185">Reference proteome</keyword>
<dbReference type="EMBL" id="CP009520">
    <property type="protein sequence ID" value="AKB43645.1"/>
    <property type="molecule type" value="Genomic_DNA"/>
</dbReference>
<proteinExistence type="predicted"/>
<accession>A0A0E3Q2Y6</accession>